<evidence type="ECO:0000313" key="12">
    <source>
        <dbReference type="Proteomes" id="UP000095285"/>
    </source>
</evidence>
<evidence type="ECO:0000256" key="3">
    <source>
        <dbReference type="ARBA" id="ARBA00019686"/>
    </source>
</evidence>
<feature type="compositionally biased region" description="Low complexity" evidence="10">
    <location>
        <begin position="215"/>
        <end position="230"/>
    </location>
</feature>
<keyword evidence="6" id="KW-0804">Transcription</keyword>
<evidence type="ECO:0000256" key="9">
    <source>
        <dbReference type="PROSITE-ProRule" id="PRU00649"/>
    </source>
</evidence>
<dbReference type="InterPro" id="IPR042376">
    <property type="entry name" value="MED26"/>
</dbReference>
<evidence type="ECO:0000259" key="11">
    <source>
        <dbReference type="PROSITE" id="PS51319"/>
    </source>
</evidence>
<feature type="domain" description="TFIIS N-terminal" evidence="11">
    <location>
        <begin position="137"/>
        <end position="216"/>
    </location>
</feature>
<dbReference type="Gene3D" id="1.20.930.10">
    <property type="entry name" value="Conserved domain common to transcription factors TFIIS, elongin A, CRSP70"/>
    <property type="match status" value="1"/>
</dbReference>
<evidence type="ECO:0000256" key="1">
    <source>
        <dbReference type="ARBA" id="ARBA00004123"/>
    </source>
</evidence>
<reference evidence="12" key="1">
    <citation type="submission" date="2012-04" db="EMBL/GenBank/DDBJ databases">
        <title>The Genome Sequence of Loa loa.</title>
        <authorList>
            <consortium name="The Broad Institute Genome Sequencing Platform"/>
            <consortium name="Broad Institute Genome Sequencing Center for Infectious Disease"/>
            <person name="Nutman T.B."/>
            <person name="Fink D.L."/>
            <person name="Russ C."/>
            <person name="Young S."/>
            <person name="Zeng Q."/>
            <person name="Gargeya S."/>
            <person name="Alvarado L."/>
            <person name="Berlin A."/>
            <person name="Chapman S.B."/>
            <person name="Chen Z."/>
            <person name="Freedman E."/>
            <person name="Gellesch M."/>
            <person name="Goldberg J."/>
            <person name="Griggs A."/>
            <person name="Gujja S."/>
            <person name="Heilman E.R."/>
            <person name="Heiman D."/>
            <person name="Howarth C."/>
            <person name="Mehta T."/>
            <person name="Neiman D."/>
            <person name="Pearson M."/>
            <person name="Roberts A."/>
            <person name="Saif S."/>
            <person name="Shea T."/>
            <person name="Shenoy N."/>
            <person name="Sisk P."/>
            <person name="Stolte C."/>
            <person name="Sykes S."/>
            <person name="White J."/>
            <person name="Yandava C."/>
            <person name="Haas B."/>
            <person name="Henn M.R."/>
            <person name="Nusbaum C."/>
            <person name="Birren B."/>
        </authorList>
    </citation>
    <scope>NUCLEOTIDE SEQUENCE [LARGE SCALE GENOMIC DNA]</scope>
</reference>
<dbReference type="CDD" id="cd00183">
    <property type="entry name" value="TFIIS_I"/>
    <property type="match status" value="1"/>
</dbReference>
<evidence type="ECO:0000256" key="8">
    <source>
        <dbReference type="ARBA" id="ARBA00031968"/>
    </source>
</evidence>
<keyword evidence="12" id="KW-1185">Reference proteome</keyword>
<comment type="subcellular location">
    <subcellularLocation>
        <location evidence="1 9">Nucleus</location>
    </subcellularLocation>
</comment>
<dbReference type="eggNOG" id="ENOG502SEDJ">
    <property type="taxonomic scope" value="Eukaryota"/>
</dbReference>
<dbReference type="GO" id="GO:0016592">
    <property type="term" value="C:mediator complex"/>
    <property type="evidence" value="ECO:0007669"/>
    <property type="project" value="InterPro"/>
</dbReference>
<keyword evidence="5" id="KW-0010">Activator</keyword>
<dbReference type="SMART" id="SM00509">
    <property type="entry name" value="TFS2N"/>
    <property type="match status" value="1"/>
</dbReference>
<proteinExistence type="inferred from homology"/>
<accession>A0A1I7VX67</accession>
<dbReference type="Pfam" id="PF08711">
    <property type="entry name" value="Med26"/>
    <property type="match status" value="1"/>
</dbReference>
<evidence type="ECO:0000256" key="4">
    <source>
        <dbReference type="ARBA" id="ARBA00023015"/>
    </source>
</evidence>
<dbReference type="GO" id="GO:0003712">
    <property type="term" value="F:transcription coregulator activity"/>
    <property type="evidence" value="ECO:0007669"/>
    <property type="project" value="TreeGrafter"/>
</dbReference>
<dbReference type="InterPro" id="IPR003617">
    <property type="entry name" value="TFIIS/CRSP70_N_sub"/>
</dbReference>
<comment type="similarity">
    <text evidence="2">Belongs to the Mediator complex subunit 26 family.</text>
</comment>
<evidence type="ECO:0000256" key="2">
    <source>
        <dbReference type="ARBA" id="ARBA00009681"/>
    </source>
</evidence>
<dbReference type="GO" id="GO:0010628">
    <property type="term" value="P:positive regulation of gene expression"/>
    <property type="evidence" value="ECO:0007669"/>
    <property type="project" value="TreeGrafter"/>
</dbReference>
<dbReference type="InterPro" id="IPR035441">
    <property type="entry name" value="TFIIS/LEDGF_dom_sf"/>
</dbReference>
<dbReference type="WBParaSite" id="EN70_7256">
    <property type="protein sequence ID" value="EN70_7256"/>
    <property type="gene ID" value="EN70_7256"/>
</dbReference>
<evidence type="ECO:0000313" key="13">
    <source>
        <dbReference type="WBParaSite" id="EN70_7256"/>
    </source>
</evidence>
<dbReference type="AlphaFoldDB" id="A0A1I7VX67"/>
<feature type="compositionally biased region" description="Low complexity" evidence="10">
    <location>
        <begin position="265"/>
        <end position="291"/>
    </location>
</feature>
<dbReference type="SUPFAM" id="SSF47676">
    <property type="entry name" value="Conserved domain common to transcription factors TFIIS, elongin A, CRSP70"/>
    <property type="match status" value="1"/>
</dbReference>
<keyword evidence="4" id="KW-0805">Transcription regulation</keyword>
<name>A0A1I7VX67_LOALO</name>
<dbReference type="PANTHER" id="PTHR15201:SF1">
    <property type="entry name" value="MEDIATOR OF RNA POLYMERASE II TRANSCRIPTION SUBUNIT 26"/>
    <property type="match status" value="1"/>
</dbReference>
<dbReference type="GO" id="GO:0070847">
    <property type="term" value="C:core mediator complex"/>
    <property type="evidence" value="ECO:0007669"/>
    <property type="project" value="TreeGrafter"/>
</dbReference>
<evidence type="ECO:0000256" key="5">
    <source>
        <dbReference type="ARBA" id="ARBA00023159"/>
    </source>
</evidence>
<dbReference type="Proteomes" id="UP000095285">
    <property type="component" value="Unassembled WGS sequence"/>
</dbReference>
<protein>
    <recommendedName>
        <fullName evidence="3">Mediator of RNA polymerase II transcription subunit 26</fullName>
    </recommendedName>
    <alternativeName>
        <fullName evidence="8">Mediator complex subunit 26</fullName>
    </alternativeName>
</protein>
<organism evidence="12 13">
    <name type="scientific">Loa loa</name>
    <name type="common">Eye worm</name>
    <name type="synonym">Filaria loa</name>
    <dbReference type="NCBI Taxonomy" id="7209"/>
    <lineage>
        <taxon>Eukaryota</taxon>
        <taxon>Metazoa</taxon>
        <taxon>Ecdysozoa</taxon>
        <taxon>Nematoda</taxon>
        <taxon>Chromadorea</taxon>
        <taxon>Rhabditida</taxon>
        <taxon>Spirurina</taxon>
        <taxon>Spiruromorpha</taxon>
        <taxon>Filarioidea</taxon>
        <taxon>Onchocercidae</taxon>
        <taxon>Loa</taxon>
    </lineage>
</organism>
<evidence type="ECO:0000256" key="6">
    <source>
        <dbReference type="ARBA" id="ARBA00023163"/>
    </source>
</evidence>
<dbReference type="GO" id="GO:0006357">
    <property type="term" value="P:regulation of transcription by RNA polymerase II"/>
    <property type="evidence" value="ECO:0007669"/>
    <property type="project" value="InterPro"/>
</dbReference>
<evidence type="ECO:0000256" key="7">
    <source>
        <dbReference type="ARBA" id="ARBA00023242"/>
    </source>
</evidence>
<feature type="region of interest" description="Disordered" evidence="10">
    <location>
        <begin position="213"/>
        <end position="295"/>
    </location>
</feature>
<reference evidence="13" key="2">
    <citation type="submission" date="2016-11" db="UniProtKB">
        <authorList>
            <consortium name="WormBaseParasite"/>
        </authorList>
    </citation>
    <scope>IDENTIFICATION</scope>
</reference>
<keyword evidence="7 9" id="KW-0539">Nucleus</keyword>
<dbReference type="STRING" id="7209.A0A1I7VX67"/>
<evidence type="ECO:0000256" key="10">
    <source>
        <dbReference type="SAM" id="MobiDB-lite"/>
    </source>
</evidence>
<dbReference type="PANTHER" id="PTHR15201">
    <property type="entry name" value="CRSP70"/>
    <property type="match status" value="1"/>
</dbReference>
<dbReference type="PROSITE" id="PS51319">
    <property type="entry name" value="TFIIS_N"/>
    <property type="match status" value="1"/>
</dbReference>
<feature type="region of interest" description="Disordered" evidence="10">
    <location>
        <begin position="420"/>
        <end position="444"/>
    </location>
</feature>
<dbReference type="InterPro" id="IPR017923">
    <property type="entry name" value="TFIIS_N"/>
</dbReference>
<feature type="compositionally biased region" description="Polar residues" evidence="10">
    <location>
        <begin position="433"/>
        <end position="444"/>
    </location>
</feature>
<sequence length="604" mass="65677">MVHSDETIDCIAGHMLIVGRSICSMSDQIVRMRGSIQEQMQRSRGKMGRSIKGLRRVQLWQSEEEVLDWTVRSDRAGGGSGSRIATRQALEISVRSCDLQRAVARAKKRCMQQQHPAAASNSGLSAVVPTVESTTVTVVDRLKHQLLQAYDNGDTEQATDVIIKLEKSNLTKELLEMTRVGAVVNDIRKKVAQSAPELSKRCRTLIKCWQKLAEPRPTSSDSSSTNGTPSYASPVIRKGLTPGTPARGPRVICGGNLRLTPAGNSRLTPLSSSVLTPSASSGSRSTVASPTVSNGRTVTLYQRSGQAMPGNSTEFGTIRKSHTIGADLAIKAVESSLLPSGEIVRNGKRKGGSIATSDIGITNGLSATKRLHYSSASVSPAIPHQSLLAARRADVKSTSELVAQLTENLPGYLAINISQSQYPTGNEHGDNEGQANVDTGQTSRTPILFSLQTEASKKKEKRVRSKKDKEKEGRIKDQFIADEKVVAVGSGKSTVGNAEPVTCSIPNRPNSSPSTSKMVVPTRNGKYDWYAMLPSLETLRNREHFRSKPSSSQRKSYIMNVLGREVLALPYIDVGLPDFLEYQYPKPERFYAEENFTYGAPRPN</sequence>